<keyword evidence="2" id="KW-1185">Reference proteome</keyword>
<name>A0A6A4HCX8_9AGAR</name>
<dbReference type="OrthoDB" id="3245313at2759"/>
<evidence type="ECO:0000313" key="1">
    <source>
        <dbReference type="EMBL" id="KAE9395573.1"/>
    </source>
</evidence>
<dbReference type="Gene3D" id="3.60.130.30">
    <property type="match status" value="1"/>
</dbReference>
<organism evidence="1 2">
    <name type="scientific">Gymnopus androsaceus JB14</name>
    <dbReference type="NCBI Taxonomy" id="1447944"/>
    <lineage>
        <taxon>Eukaryota</taxon>
        <taxon>Fungi</taxon>
        <taxon>Dikarya</taxon>
        <taxon>Basidiomycota</taxon>
        <taxon>Agaricomycotina</taxon>
        <taxon>Agaricomycetes</taxon>
        <taxon>Agaricomycetidae</taxon>
        <taxon>Agaricales</taxon>
        <taxon>Marasmiineae</taxon>
        <taxon>Omphalotaceae</taxon>
        <taxon>Gymnopus</taxon>
    </lineage>
</organism>
<gene>
    <name evidence="1" type="ORF">BT96DRAFT_826045</name>
</gene>
<sequence>GRPRDSNWMPEVNDEGSCLLEKARVNLKLSAKQAYNRWGGFTAVAIGYSHGGGQTQPSNTKHSARNLKILESLLANPAVQRLSGIANSAYKCFCPGMFAEYKENNEELRRWKPGLCKNFRNTVFAATTFNLGPQSTTDDHVDHGNYAPGGCTISCLGYFDDRCGGELVLWNLGIILRFPAATTVIINSALICHSNLPLQTGEHRYLITQYAAGVLFRYHYNGFRNDKDRVARATPKTLNDGRRP</sequence>
<evidence type="ECO:0008006" key="3">
    <source>
        <dbReference type="Google" id="ProtNLM"/>
    </source>
</evidence>
<dbReference type="Proteomes" id="UP000799118">
    <property type="component" value="Unassembled WGS sequence"/>
</dbReference>
<evidence type="ECO:0000313" key="2">
    <source>
        <dbReference type="Proteomes" id="UP000799118"/>
    </source>
</evidence>
<protein>
    <recommendedName>
        <fullName evidence="3">Prolyl 4-hydroxylase alpha subunit Fe(2+) 2OG dioxygenase domain-containing protein</fullName>
    </recommendedName>
</protein>
<dbReference type="EMBL" id="ML769528">
    <property type="protein sequence ID" value="KAE9395573.1"/>
    <property type="molecule type" value="Genomic_DNA"/>
</dbReference>
<proteinExistence type="predicted"/>
<feature type="non-terminal residue" evidence="1">
    <location>
        <position position="1"/>
    </location>
</feature>
<reference evidence="1" key="1">
    <citation type="journal article" date="2019" name="Environ. Microbiol.">
        <title>Fungal ecological strategies reflected in gene transcription - a case study of two litter decomposers.</title>
        <authorList>
            <person name="Barbi F."/>
            <person name="Kohler A."/>
            <person name="Barry K."/>
            <person name="Baskaran P."/>
            <person name="Daum C."/>
            <person name="Fauchery L."/>
            <person name="Ihrmark K."/>
            <person name="Kuo A."/>
            <person name="LaButti K."/>
            <person name="Lipzen A."/>
            <person name="Morin E."/>
            <person name="Grigoriev I.V."/>
            <person name="Henrissat B."/>
            <person name="Lindahl B."/>
            <person name="Martin F."/>
        </authorList>
    </citation>
    <scope>NUCLEOTIDE SEQUENCE</scope>
    <source>
        <strain evidence="1">JB14</strain>
    </source>
</reference>
<dbReference type="AlphaFoldDB" id="A0A6A4HCX8"/>
<accession>A0A6A4HCX8</accession>